<comment type="similarity">
    <text evidence="1 12">Belongs to the DapB family.</text>
</comment>
<feature type="binding site" evidence="12">
    <location>
        <begin position="96"/>
        <end position="99"/>
    </location>
    <ligand>
        <name>NAD(+)</name>
        <dbReference type="ChEBI" id="CHEBI:57540"/>
    </ligand>
</feature>
<evidence type="ECO:0000256" key="9">
    <source>
        <dbReference type="ARBA" id="ARBA00038983"/>
    </source>
</evidence>
<feature type="binding site" evidence="12">
    <location>
        <begin position="141"/>
        <end position="142"/>
    </location>
    <ligand>
        <name>(S)-2,3,4,5-tetrahydrodipicolinate</name>
        <dbReference type="ChEBI" id="CHEBI:16845"/>
    </ligand>
</feature>
<dbReference type="EC" id="1.17.1.8" evidence="9 12"/>
<dbReference type="Gene3D" id="3.30.360.10">
    <property type="entry name" value="Dihydrodipicolinate Reductase, domain 2"/>
    <property type="match status" value="1"/>
</dbReference>
<dbReference type="GO" id="GO:0008839">
    <property type="term" value="F:4-hydroxy-tetrahydrodipicolinate reductase"/>
    <property type="evidence" value="ECO:0007669"/>
    <property type="project" value="UniProtKB-UniRule"/>
</dbReference>
<evidence type="ECO:0000256" key="1">
    <source>
        <dbReference type="ARBA" id="ARBA00006642"/>
    </source>
</evidence>
<evidence type="ECO:0000256" key="11">
    <source>
        <dbReference type="ARBA" id="ARBA00049396"/>
    </source>
</evidence>
<dbReference type="EMBL" id="FNCW01000008">
    <property type="protein sequence ID" value="SDG83433.1"/>
    <property type="molecule type" value="Genomic_DNA"/>
</dbReference>
<evidence type="ECO:0000259" key="14">
    <source>
        <dbReference type="Pfam" id="PF05173"/>
    </source>
</evidence>
<dbReference type="CDD" id="cd02274">
    <property type="entry name" value="DHDPR_N"/>
    <property type="match status" value="1"/>
</dbReference>
<comment type="subcellular location">
    <subcellularLocation>
        <location evidence="12">Cytoplasm</location>
    </subcellularLocation>
</comment>
<feature type="active site" description="Proton donor" evidence="12">
    <location>
        <position position="135"/>
    </location>
</feature>
<dbReference type="OrthoDB" id="9790352at2"/>
<evidence type="ECO:0000256" key="6">
    <source>
        <dbReference type="ARBA" id="ARBA00023027"/>
    </source>
</evidence>
<dbReference type="Gene3D" id="3.40.50.720">
    <property type="entry name" value="NAD(P)-binding Rossmann-like Domain"/>
    <property type="match status" value="1"/>
</dbReference>
<keyword evidence="16" id="KW-1185">Reference proteome</keyword>
<evidence type="ECO:0000256" key="12">
    <source>
        <dbReference type="HAMAP-Rule" id="MF_00102"/>
    </source>
</evidence>
<feature type="domain" description="Dihydrodipicolinate reductase C-terminal" evidence="14">
    <location>
        <begin position="102"/>
        <end position="232"/>
    </location>
</feature>
<dbReference type="InterPro" id="IPR022663">
    <property type="entry name" value="DapB_C"/>
</dbReference>
<comment type="caution">
    <text evidence="12">Lacks conserved residue(s) required for the propagation of feature annotation.</text>
</comment>
<evidence type="ECO:0000256" key="5">
    <source>
        <dbReference type="ARBA" id="ARBA00023002"/>
    </source>
</evidence>
<feature type="domain" description="Dihydrodipicolinate reductase N-terminal" evidence="13">
    <location>
        <begin position="1"/>
        <end position="99"/>
    </location>
</feature>
<keyword evidence="4 12" id="KW-0220">Diaminopimelate biosynthesis</keyword>
<dbReference type="PANTHER" id="PTHR20836:SF0">
    <property type="entry name" value="4-HYDROXY-TETRAHYDRODIPICOLINATE REDUCTASE 1, CHLOROPLASTIC-RELATED"/>
    <property type="match status" value="1"/>
</dbReference>
<feature type="binding site" evidence="12">
    <location>
        <begin position="71"/>
        <end position="73"/>
    </location>
    <ligand>
        <name>NAD(+)</name>
        <dbReference type="ChEBI" id="CHEBI:57540"/>
    </ligand>
</feature>
<feature type="active site" description="Proton donor/acceptor" evidence="12">
    <location>
        <position position="131"/>
    </location>
</feature>
<evidence type="ECO:0000256" key="4">
    <source>
        <dbReference type="ARBA" id="ARBA00022915"/>
    </source>
</evidence>
<dbReference type="SUPFAM" id="SSF51735">
    <property type="entry name" value="NAD(P)-binding Rossmann-fold domains"/>
    <property type="match status" value="1"/>
</dbReference>
<evidence type="ECO:0000313" key="16">
    <source>
        <dbReference type="Proteomes" id="UP000199296"/>
    </source>
</evidence>
<organism evidence="15 16">
    <name type="scientific">Psychroflexus sediminis</name>
    <dbReference type="NCBI Taxonomy" id="470826"/>
    <lineage>
        <taxon>Bacteria</taxon>
        <taxon>Pseudomonadati</taxon>
        <taxon>Bacteroidota</taxon>
        <taxon>Flavobacteriia</taxon>
        <taxon>Flavobacteriales</taxon>
        <taxon>Flavobacteriaceae</taxon>
        <taxon>Psychroflexus</taxon>
    </lineage>
</organism>
<sequence length="238" mass="26452">MKLAILGYGKMGKTVEEIASSRNHEIVYITSDELDIDQLKKADVAIDFSIPEAAFTNVTSCLEHKVSIVSGTTGWLNQYEEAVEVCKSESGRFLYASNFSIGVNVFFELNSHLAKMMSGLKEYKVKLKEIHHLEKKDAPSGTAISLADQIINESNYQTWNHPPQNDKFSIGIEAEREEGVFGFHDVIYDSGIDTISISHNAKSRKGFAHGAVIAAEWILKQDKGVYSMKDVLQLNSTT</sequence>
<keyword evidence="12" id="KW-0963">Cytoplasm</keyword>
<dbReference type="SUPFAM" id="SSF55347">
    <property type="entry name" value="Glyceraldehyde-3-phosphate dehydrogenase-like, C-terminal domain"/>
    <property type="match status" value="1"/>
</dbReference>
<dbReference type="Pfam" id="PF01113">
    <property type="entry name" value="DapB_N"/>
    <property type="match status" value="1"/>
</dbReference>
<comment type="catalytic activity">
    <reaction evidence="10 12">
        <text>(S)-2,3,4,5-tetrahydrodipicolinate + NADP(+) + H2O = (2S,4S)-4-hydroxy-2,3,4,5-tetrahydrodipicolinate + NADPH + H(+)</text>
        <dbReference type="Rhea" id="RHEA:35331"/>
        <dbReference type="ChEBI" id="CHEBI:15377"/>
        <dbReference type="ChEBI" id="CHEBI:15378"/>
        <dbReference type="ChEBI" id="CHEBI:16845"/>
        <dbReference type="ChEBI" id="CHEBI:57783"/>
        <dbReference type="ChEBI" id="CHEBI:58349"/>
        <dbReference type="ChEBI" id="CHEBI:67139"/>
        <dbReference type="EC" id="1.17.1.8"/>
    </reaction>
</comment>
<dbReference type="InterPro" id="IPR023940">
    <property type="entry name" value="DHDPR_bac"/>
</dbReference>
<dbReference type="GO" id="GO:0019877">
    <property type="term" value="P:diaminopimelate biosynthetic process"/>
    <property type="evidence" value="ECO:0007669"/>
    <property type="project" value="UniProtKB-UniRule"/>
</dbReference>
<keyword evidence="6 12" id="KW-0520">NAD</keyword>
<gene>
    <name evidence="12" type="primary">dapB</name>
    <name evidence="15" type="ORF">SAMN04488027_108106</name>
</gene>
<proteinExistence type="inferred from homology"/>
<dbReference type="PANTHER" id="PTHR20836">
    <property type="entry name" value="DIHYDRODIPICOLINATE REDUCTASE"/>
    <property type="match status" value="1"/>
</dbReference>
<protein>
    <recommendedName>
        <fullName evidence="9 12">4-hydroxy-tetrahydrodipicolinate reductase</fullName>
        <shortName evidence="12">HTPA reductase</shortName>
        <ecNumber evidence="9 12">1.17.1.8</ecNumber>
    </recommendedName>
</protein>
<feature type="binding site" evidence="12">
    <location>
        <position position="132"/>
    </location>
    <ligand>
        <name>(S)-2,3,4,5-tetrahydrodipicolinate</name>
        <dbReference type="ChEBI" id="CHEBI:16845"/>
    </ligand>
</feature>
<keyword evidence="3 12" id="KW-0521">NADP</keyword>
<dbReference type="Pfam" id="PF05173">
    <property type="entry name" value="DapB_C"/>
    <property type="match status" value="1"/>
</dbReference>
<comment type="pathway">
    <text evidence="8 12">Amino-acid biosynthesis; L-lysine biosynthesis via DAP pathway; (S)-tetrahydrodipicolinate from L-aspartate: step 4/4.</text>
</comment>
<dbReference type="GO" id="GO:0050661">
    <property type="term" value="F:NADP binding"/>
    <property type="evidence" value="ECO:0007669"/>
    <property type="project" value="UniProtKB-UniRule"/>
</dbReference>
<dbReference type="NCBIfam" id="TIGR00036">
    <property type="entry name" value="dapB"/>
    <property type="match status" value="1"/>
</dbReference>
<name>A0A1G7XH75_9FLAO</name>
<evidence type="ECO:0000256" key="10">
    <source>
        <dbReference type="ARBA" id="ARBA00049080"/>
    </source>
</evidence>
<dbReference type="AlphaFoldDB" id="A0A1G7XH75"/>
<dbReference type="InterPro" id="IPR036291">
    <property type="entry name" value="NAD(P)-bd_dom_sf"/>
</dbReference>
<evidence type="ECO:0000256" key="3">
    <source>
        <dbReference type="ARBA" id="ARBA00022857"/>
    </source>
</evidence>
<dbReference type="UniPathway" id="UPA00034">
    <property type="reaction ID" value="UER00018"/>
</dbReference>
<keyword evidence="7 12" id="KW-0457">Lysine biosynthesis</keyword>
<evidence type="ECO:0000313" key="15">
    <source>
        <dbReference type="EMBL" id="SDG83433.1"/>
    </source>
</evidence>
<dbReference type="RefSeq" id="WP_093368181.1">
    <property type="nucleotide sequence ID" value="NZ_FNCW01000008.1"/>
</dbReference>
<dbReference type="STRING" id="470826.SAMN04488027_108106"/>
<dbReference type="HAMAP" id="MF_00102">
    <property type="entry name" value="DapB"/>
    <property type="match status" value="1"/>
</dbReference>
<evidence type="ECO:0000259" key="13">
    <source>
        <dbReference type="Pfam" id="PF01113"/>
    </source>
</evidence>
<comment type="caution">
    <text evidence="12">Was originally thought to be a dihydrodipicolinate reductase (DHDPR), catalyzing the conversion of dihydrodipicolinate to tetrahydrodipicolinate. However, it was shown in E.coli that the substrate of the enzymatic reaction is not dihydrodipicolinate (DHDP) but in fact (2S,4S)-4-hydroxy-2,3,4,5-tetrahydrodipicolinic acid (HTPA), the product released by the DapA-catalyzed reaction.</text>
</comment>
<dbReference type="PIRSF" id="PIRSF000161">
    <property type="entry name" value="DHPR"/>
    <property type="match status" value="1"/>
</dbReference>
<dbReference type="InterPro" id="IPR000846">
    <property type="entry name" value="DapB_N"/>
</dbReference>
<keyword evidence="2 12" id="KW-0028">Amino-acid biosynthesis</keyword>
<reference evidence="15 16" key="1">
    <citation type="submission" date="2016-10" db="EMBL/GenBank/DDBJ databases">
        <authorList>
            <person name="de Groot N.N."/>
        </authorList>
    </citation>
    <scope>NUCLEOTIDE SEQUENCE [LARGE SCALE GENOMIC DNA]</scope>
    <source>
        <strain evidence="15 16">DSM 19803</strain>
    </source>
</reference>
<dbReference type="GO" id="GO:0016726">
    <property type="term" value="F:oxidoreductase activity, acting on CH or CH2 groups, NAD or NADP as acceptor"/>
    <property type="evidence" value="ECO:0007669"/>
    <property type="project" value="UniProtKB-UniRule"/>
</dbReference>
<dbReference type="GO" id="GO:0051287">
    <property type="term" value="F:NAD binding"/>
    <property type="evidence" value="ECO:0007669"/>
    <property type="project" value="UniProtKB-UniRule"/>
</dbReference>
<comment type="function">
    <text evidence="12">Catalyzes the conversion of 4-hydroxy-tetrahydrodipicolinate (HTPA) to tetrahydrodipicolinate.</text>
</comment>
<accession>A0A1G7XH75</accession>
<comment type="subunit">
    <text evidence="12">Homotetramer.</text>
</comment>
<keyword evidence="5 12" id="KW-0560">Oxidoreductase</keyword>
<dbReference type="GO" id="GO:0005829">
    <property type="term" value="C:cytosol"/>
    <property type="evidence" value="ECO:0007669"/>
    <property type="project" value="TreeGrafter"/>
</dbReference>
<evidence type="ECO:0000256" key="7">
    <source>
        <dbReference type="ARBA" id="ARBA00023154"/>
    </source>
</evidence>
<dbReference type="GO" id="GO:0009089">
    <property type="term" value="P:lysine biosynthetic process via diaminopimelate"/>
    <property type="evidence" value="ECO:0007669"/>
    <property type="project" value="UniProtKB-UniRule"/>
</dbReference>
<evidence type="ECO:0000256" key="8">
    <source>
        <dbReference type="ARBA" id="ARBA00037922"/>
    </source>
</evidence>
<dbReference type="Proteomes" id="UP000199296">
    <property type="component" value="Unassembled WGS sequence"/>
</dbReference>
<evidence type="ECO:0000256" key="2">
    <source>
        <dbReference type="ARBA" id="ARBA00022605"/>
    </source>
</evidence>
<comment type="catalytic activity">
    <reaction evidence="11 12">
        <text>(S)-2,3,4,5-tetrahydrodipicolinate + NAD(+) + H2O = (2S,4S)-4-hydroxy-2,3,4,5-tetrahydrodipicolinate + NADH + H(+)</text>
        <dbReference type="Rhea" id="RHEA:35323"/>
        <dbReference type="ChEBI" id="CHEBI:15377"/>
        <dbReference type="ChEBI" id="CHEBI:15378"/>
        <dbReference type="ChEBI" id="CHEBI:16845"/>
        <dbReference type="ChEBI" id="CHEBI:57540"/>
        <dbReference type="ChEBI" id="CHEBI:57945"/>
        <dbReference type="ChEBI" id="CHEBI:67139"/>
        <dbReference type="EC" id="1.17.1.8"/>
    </reaction>
</comment>